<reference evidence="3" key="1">
    <citation type="submission" date="2021-01" db="EMBL/GenBank/DDBJ databases">
        <authorList>
            <consortium name="Genoscope - CEA"/>
            <person name="William W."/>
        </authorList>
    </citation>
    <scope>NUCLEOTIDE SEQUENCE</scope>
</reference>
<feature type="compositionally biased region" description="Basic and acidic residues" evidence="2">
    <location>
        <begin position="180"/>
        <end position="199"/>
    </location>
</feature>
<feature type="region of interest" description="Disordered" evidence="2">
    <location>
        <begin position="450"/>
        <end position="561"/>
    </location>
</feature>
<dbReference type="OMA" id="KGTNTET"/>
<evidence type="ECO:0000313" key="4">
    <source>
        <dbReference type="Proteomes" id="UP000688137"/>
    </source>
</evidence>
<feature type="region of interest" description="Disordered" evidence="2">
    <location>
        <begin position="26"/>
        <end position="239"/>
    </location>
</feature>
<feature type="compositionally biased region" description="Low complexity" evidence="2">
    <location>
        <begin position="532"/>
        <end position="545"/>
    </location>
</feature>
<feature type="compositionally biased region" description="Low complexity" evidence="2">
    <location>
        <begin position="207"/>
        <end position="239"/>
    </location>
</feature>
<keyword evidence="1" id="KW-0175">Coiled coil</keyword>
<feature type="region of interest" description="Disordered" evidence="2">
    <location>
        <begin position="309"/>
        <end position="367"/>
    </location>
</feature>
<protein>
    <submittedName>
        <fullName evidence="3">Uncharacterized protein</fullName>
    </submittedName>
</protein>
<feature type="region of interest" description="Disordered" evidence="2">
    <location>
        <begin position="845"/>
        <end position="888"/>
    </location>
</feature>
<organism evidence="3 4">
    <name type="scientific">Paramecium primaurelia</name>
    <dbReference type="NCBI Taxonomy" id="5886"/>
    <lineage>
        <taxon>Eukaryota</taxon>
        <taxon>Sar</taxon>
        <taxon>Alveolata</taxon>
        <taxon>Ciliophora</taxon>
        <taxon>Intramacronucleata</taxon>
        <taxon>Oligohymenophorea</taxon>
        <taxon>Peniculida</taxon>
        <taxon>Parameciidae</taxon>
        <taxon>Paramecium</taxon>
    </lineage>
</organism>
<feature type="region of interest" description="Disordered" evidence="2">
    <location>
        <begin position="809"/>
        <end position="828"/>
    </location>
</feature>
<feature type="compositionally biased region" description="Polar residues" evidence="2">
    <location>
        <begin position="816"/>
        <end position="828"/>
    </location>
</feature>
<feature type="compositionally biased region" description="Polar residues" evidence="2">
    <location>
        <begin position="847"/>
        <end position="884"/>
    </location>
</feature>
<evidence type="ECO:0000256" key="2">
    <source>
        <dbReference type="SAM" id="MobiDB-lite"/>
    </source>
</evidence>
<keyword evidence="4" id="KW-1185">Reference proteome</keyword>
<dbReference type="EMBL" id="CAJJDM010000014">
    <property type="protein sequence ID" value="CAD8051620.1"/>
    <property type="molecule type" value="Genomic_DNA"/>
</dbReference>
<feature type="compositionally biased region" description="Low complexity" evidence="2">
    <location>
        <begin position="103"/>
        <end position="115"/>
    </location>
</feature>
<feature type="compositionally biased region" description="Basic and acidic residues" evidence="2">
    <location>
        <begin position="93"/>
        <end position="102"/>
    </location>
</feature>
<feature type="compositionally biased region" description="Basic and acidic residues" evidence="2">
    <location>
        <begin position="450"/>
        <end position="519"/>
    </location>
</feature>
<feature type="compositionally biased region" description="Basic and acidic residues" evidence="2">
    <location>
        <begin position="124"/>
        <end position="143"/>
    </location>
</feature>
<feature type="compositionally biased region" description="Low complexity" evidence="2">
    <location>
        <begin position="151"/>
        <end position="165"/>
    </location>
</feature>
<gene>
    <name evidence="3" type="ORF">PPRIM_AZ9-3.1.T0180238</name>
</gene>
<evidence type="ECO:0000256" key="1">
    <source>
        <dbReference type="SAM" id="Coils"/>
    </source>
</evidence>
<accession>A0A8S1K832</accession>
<dbReference type="Proteomes" id="UP000688137">
    <property type="component" value="Unassembled WGS sequence"/>
</dbReference>
<dbReference type="AlphaFoldDB" id="A0A8S1K832"/>
<comment type="caution">
    <text evidence="3">The sequence shown here is derived from an EMBL/GenBank/DDBJ whole genome shotgun (WGS) entry which is preliminary data.</text>
</comment>
<feature type="compositionally biased region" description="Pro residues" evidence="2">
    <location>
        <begin position="546"/>
        <end position="557"/>
    </location>
</feature>
<name>A0A8S1K832_PARPR</name>
<feature type="coiled-coil region" evidence="1">
    <location>
        <begin position="602"/>
        <end position="657"/>
    </location>
</feature>
<proteinExistence type="predicted"/>
<feature type="compositionally biased region" description="Low complexity" evidence="2">
    <location>
        <begin position="328"/>
        <end position="367"/>
    </location>
</feature>
<evidence type="ECO:0000313" key="3">
    <source>
        <dbReference type="EMBL" id="CAD8051620.1"/>
    </source>
</evidence>
<sequence length="963" mass="114808">MTEAKSKRDLIWEEKRRQREERLLRMEGQMHDNNENQFQLPPPRLDDQVPISFPSQSQEYEPYIPPEPYVPIEMNRNPDPPRLYQGSIPQQSDFREQRDKRSNSQFQQQSAISQSPLKNPIKQQQDDYREYLKKQMEEKETEKKRRRDGTNNNQQQIQQVQFQQQSINPAPLPAQPINRQKQEYGEFLRQQMMEKEEQKKRRIQSGNNQNNQQQQQQYQQQQMLQYQVQQQPQQYQQQVYQPQQFEINQGYSQGNQQSIIPYQQQQPQQIDQNKQQKQEYGEYLRMQMQLKEQEKNDRKKNLQQRMETGDAFPFGKGGGGAPYQRGANNQIPQNYNQQQQYQPQSYNQQQPNQQPNYQQQPQYIQQQQNFQQPIQQIQYQQSIVTPQQYQYQEQNLPSGFDQQPILMEPQVDPQQKGGRNRLMLENQNIDDIKKKELQKLEMQRVLQEQIEEKKRKKEQERLQKEMEDRQEEERFRRQKEQEEMEKKREEDSKKQQQGKFEQDNIDLKEKKRLERIQERKNRKNQQQEEDQPQQNFQVYEQQQQFQPPPSRNPPPSQPKSENYLKEFLMNEKMKEGVSPHQSILDFYRNGPQPINKAEIQQNREIDDIKRQMLQQQENLQQQIQQVMSQAQMAIEGRNKAEQELISLKEQVKNKYLQEERHHDDLMIALVKNDPKWEKQVFPPHLLAQAEVGAYKDLSMPALNENFNFPNLNQNRAAPQFAPAYESKPLVLKEESKEQKQYFREQFGLQSLVSDSNMVPIDHNASLVPQMQPLNKKVSEIQLDKIDELNAHFEDSLKLGIGENYQIRNDNFKKRPPSNNGQNQSWNVPSIDSEFVKEIDDLLKYKPAQQTLNRPPSGFNKNGYEQRQLQQSTTNRPPSQTNQRPPSAFGRAALGVLGSADLNYKGITLDSEFPDMTMLKKGTNTETFDIAGIHKRMDQKLMHLNEIEEDEDLQKLDKLLYQYN</sequence>